<dbReference type="Gene3D" id="3.30.450.20">
    <property type="entry name" value="PAS domain"/>
    <property type="match status" value="1"/>
</dbReference>
<feature type="transmembrane region" description="Helical" evidence="1">
    <location>
        <begin position="311"/>
        <end position="328"/>
    </location>
</feature>
<feature type="transmembrane region" description="Helical" evidence="1">
    <location>
        <begin position="120"/>
        <end position="142"/>
    </location>
</feature>
<feature type="transmembrane region" description="Helical" evidence="1">
    <location>
        <begin position="154"/>
        <end position="175"/>
    </location>
</feature>
<dbReference type="InterPro" id="IPR035919">
    <property type="entry name" value="EAL_sf"/>
</dbReference>
<feature type="transmembrane region" description="Helical" evidence="1">
    <location>
        <begin position="288"/>
        <end position="305"/>
    </location>
</feature>
<dbReference type="InterPro" id="IPR043128">
    <property type="entry name" value="Rev_trsase/Diguanyl_cyclase"/>
</dbReference>
<dbReference type="STRING" id="113562.SAMN04489716_4422"/>
<feature type="domain" description="PAS" evidence="2">
    <location>
        <begin position="340"/>
        <end position="410"/>
    </location>
</feature>
<dbReference type="InterPro" id="IPR000160">
    <property type="entry name" value="GGDEF_dom"/>
</dbReference>
<evidence type="ECO:0000313" key="6">
    <source>
        <dbReference type="Proteomes" id="UP000198688"/>
    </source>
</evidence>
<sequence>MPGEYAQARPGSVQLLRAPDEWQGVIEALWGSRTVRVLALTTAVAVALVTVQPPGFVQVTRLLIAISTALTIYVCFRMTRHPEFGGQSRRFWERTLFAMSAMTLAIGCDLISPYTTGSLVTGVGTVSRVLGAVAFAWALLRLSTHTDTRAQKVALWLDITTLTAASMILLGHAVLDDFLKERASIPPEPMALLVTSGVGVFLVARLALSRGSLLPPRALAATAVAACTGGMVPPMAMLLGWGAGVPGSGPLMVAPVIANLGLVLAGRFQLVDDRNAGAAEPGGIWRRVLPYAAVVAVDLLLLAHVHSGDSGLMVVTVGAVFLTVLVVARQLVASRENEVLEARFRLLVQNSSDVISISDTDGQVTYCSPAIGRVLGLPPSAAIGTLVPDWAHPDDTAGLRECWEKTLSGGPGASATCRMRVRNSAGEWRWMEIATTNLLHEPSVGGVLTNSRDVTETTLVQERLSHEVTHDALTGIANRVLFTRRMEAAVAGGGPFSIVLMDLDGFKGVNDTLGHAAGDALLIAVAERMTASVRSTDTVARLGGDEFAILFDGLVGDPVDRVLVRITEALLIPVPVQEQLISVRASFGVADASGDVDELLHNADIAMYAAKLRGEGGHVRYSDGMRIQGRDDPAGPLRAAIAAGELVLHYQPVVSLPGGRLAGVEALVRWRHPERGLLGPGEFIPLAEESGLIVPLGAWVLREAVRQSAQWITEFGDAAPGTVAVNVSAAQLREDGFAEVVATALRAEGLAAARLCAEITESTAIGGGATGRNLTMLREIGVRLSLDDFGTGSATLSTLATCPVDQIKLDRSFVTGPDAIPQAVIQLAHSLGIEAVAEGIETQEQADRLAGLGYHLGQGFLYARPMPAAELAARLPAFTVA</sequence>
<evidence type="ECO:0000259" key="4">
    <source>
        <dbReference type="PROSITE" id="PS50887"/>
    </source>
</evidence>
<dbReference type="EMBL" id="LT629758">
    <property type="protein sequence ID" value="SDT54497.1"/>
    <property type="molecule type" value="Genomic_DNA"/>
</dbReference>
<organism evidence="5 6">
    <name type="scientific">Actinoplanes derwentensis</name>
    <dbReference type="NCBI Taxonomy" id="113562"/>
    <lineage>
        <taxon>Bacteria</taxon>
        <taxon>Bacillati</taxon>
        <taxon>Actinomycetota</taxon>
        <taxon>Actinomycetes</taxon>
        <taxon>Micromonosporales</taxon>
        <taxon>Micromonosporaceae</taxon>
        <taxon>Actinoplanes</taxon>
    </lineage>
</organism>
<feature type="domain" description="GGDEF" evidence="4">
    <location>
        <begin position="494"/>
        <end position="623"/>
    </location>
</feature>
<feature type="transmembrane region" description="Helical" evidence="1">
    <location>
        <begin position="190"/>
        <end position="208"/>
    </location>
</feature>
<dbReference type="PROSITE" id="PS50883">
    <property type="entry name" value="EAL"/>
    <property type="match status" value="1"/>
</dbReference>
<dbReference type="Proteomes" id="UP000198688">
    <property type="component" value="Chromosome I"/>
</dbReference>
<keyword evidence="1" id="KW-1133">Transmembrane helix</keyword>
<keyword evidence="1" id="KW-0812">Transmembrane</keyword>
<feature type="transmembrane region" description="Helical" evidence="1">
    <location>
        <begin position="249"/>
        <end position="268"/>
    </location>
</feature>
<dbReference type="InterPro" id="IPR001633">
    <property type="entry name" value="EAL_dom"/>
</dbReference>
<dbReference type="InterPro" id="IPR052155">
    <property type="entry name" value="Biofilm_reg_signaling"/>
</dbReference>
<feature type="transmembrane region" description="Helical" evidence="1">
    <location>
        <begin position="35"/>
        <end position="53"/>
    </location>
</feature>
<dbReference type="PROSITE" id="PS50887">
    <property type="entry name" value="GGDEF"/>
    <property type="match status" value="1"/>
</dbReference>
<feature type="transmembrane region" description="Helical" evidence="1">
    <location>
        <begin position="220"/>
        <end position="243"/>
    </location>
</feature>
<dbReference type="SMART" id="SM00091">
    <property type="entry name" value="PAS"/>
    <property type="match status" value="1"/>
</dbReference>
<feature type="transmembrane region" description="Helical" evidence="1">
    <location>
        <begin position="59"/>
        <end position="76"/>
    </location>
</feature>
<dbReference type="NCBIfam" id="TIGR00254">
    <property type="entry name" value="GGDEF"/>
    <property type="match status" value="1"/>
</dbReference>
<dbReference type="PANTHER" id="PTHR44757">
    <property type="entry name" value="DIGUANYLATE CYCLASE DGCP"/>
    <property type="match status" value="1"/>
</dbReference>
<dbReference type="CDD" id="cd01948">
    <property type="entry name" value="EAL"/>
    <property type="match status" value="1"/>
</dbReference>
<dbReference type="InterPro" id="IPR000014">
    <property type="entry name" value="PAS"/>
</dbReference>
<dbReference type="NCBIfam" id="TIGR00229">
    <property type="entry name" value="sensory_box"/>
    <property type="match status" value="1"/>
</dbReference>
<dbReference type="SUPFAM" id="SSF55785">
    <property type="entry name" value="PYP-like sensor domain (PAS domain)"/>
    <property type="match status" value="1"/>
</dbReference>
<dbReference type="PROSITE" id="PS50112">
    <property type="entry name" value="PAS"/>
    <property type="match status" value="1"/>
</dbReference>
<dbReference type="InterPro" id="IPR029787">
    <property type="entry name" value="Nucleotide_cyclase"/>
</dbReference>
<accession>A0A1H2B8U1</accession>
<protein>
    <submittedName>
        <fullName evidence="5">PAS domain S-box-containing protein/diguanylate cyclase (GGDEF) domain-containing protein</fullName>
    </submittedName>
</protein>
<dbReference type="Pfam" id="PF00563">
    <property type="entry name" value="EAL"/>
    <property type="match status" value="1"/>
</dbReference>
<dbReference type="Gene3D" id="3.30.70.270">
    <property type="match status" value="1"/>
</dbReference>
<name>A0A1H2B8U1_9ACTN</name>
<evidence type="ECO:0000256" key="1">
    <source>
        <dbReference type="SAM" id="Phobius"/>
    </source>
</evidence>
<dbReference type="SUPFAM" id="SSF55073">
    <property type="entry name" value="Nucleotide cyclase"/>
    <property type="match status" value="1"/>
</dbReference>
<dbReference type="InterPro" id="IPR035965">
    <property type="entry name" value="PAS-like_dom_sf"/>
</dbReference>
<dbReference type="SUPFAM" id="SSF141868">
    <property type="entry name" value="EAL domain-like"/>
    <property type="match status" value="1"/>
</dbReference>
<keyword evidence="6" id="KW-1185">Reference proteome</keyword>
<dbReference type="OrthoDB" id="3304401at2"/>
<feature type="domain" description="EAL" evidence="3">
    <location>
        <begin position="630"/>
        <end position="879"/>
    </location>
</feature>
<dbReference type="Pfam" id="PF08448">
    <property type="entry name" value="PAS_4"/>
    <property type="match status" value="1"/>
</dbReference>
<evidence type="ECO:0000313" key="5">
    <source>
        <dbReference type="EMBL" id="SDT54497.1"/>
    </source>
</evidence>
<reference evidence="5 6" key="1">
    <citation type="submission" date="2016-10" db="EMBL/GenBank/DDBJ databases">
        <authorList>
            <person name="de Groot N.N."/>
        </authorList>
    </citation>
    <scope>NUCLEOTIDE SEQUENCE [LARGE SCALE GENOMIC DNA]</scope>
    <source>
        <strain evidence="5 6">DSM 43941</strain>
    </source>
</reference>
<keyword evidence="1" id="KW-0472">Membrane</keyword>
<evidence type="ECO:0000259" key="3">
    <source>
        <dbReference type="PROSITE" id="PS50883"/>
    </source>
</evidence>
<dbReference type="AlphaFoldDB" id="A0A1H2B8U1"/>
<dbReference type="SMART" id="SM00267">
    <property type="entry name" value="GGDEF"/>
    <property type="match status" value="1"/>
</dbReference>
<dbReference type="PANTHER" id="PTHR44757:SF2">
    <property type="entry name" value="BIOFILM ARCHITECTURE MAINTENANCE PROTEIN MBAA"/>
    <property type="match status" value="1"/>
</dbReference>
<dbReference type="CDD" id="cd01949">
    <property type="entry name" value="GGDEF"/>
    <property type="match status" value="1"/>
</dbReference>
<evidence type="ECO:0000259" key="2">
    <source>
        <dbReference type="PROSITE" id="PS50112"/>
    </source>
</evidence>
<feature type="transmembrane region" description="Helical" evidence="1">
    <location>
        <begin position="96"/>
        <end position="114"/>
    </location>
</feature>
<dbReference type="SMART" id="SM00052">
    <property type="entry name" value="EAL"/>
    <property type="match status" value="1"/>
</dbReference>
<dbReference type="Pfam" id="PF00990">
    <property type="entry name" value="GGDEF"/>
    <property type="match status" value="1"/>
</dbReference>
<dbReference type="InterPro" id="IPR013656">
    <property type="entry name" value="PAS_4"/>
</dbReference>
<dbReference type="Gene3D" id="3.20.20.450">
    <property type="entry name" value="EAL domain"/>
    <property type="match status" value="1"/>
</dbReference>
<gene>
    <name evidence="5" type="ORF">SAMN04489716_4422</name>
</gene>
<dbReference type="CDD" id="cd00130">
    <property type="entry name" value="PAS"/>
    <property type="match status" value="1"/>
</dbReference>
<proteinExistence type="predicted"/>